<dbReference type="PANTHER" id="PTHR45947">
    <property type="entry name" value="SULFOQUINOVOSYL TRANSFERASE SQD2"/>
    <property type="match status" value="1"/>
</dbReference>
<dbReference type="Gene3D" id="3.40.50.2000">
    <property type="entry name" value="Glycogen Phosphorylase B"/>
    <property type="match status" value="2"/>
</dbReference>
<gene>
    <name evidence="2" type="ORF">KJF94_08205</name>
</gene>
<keyword evidence="2" id="KW-0328">Glycosyltransferase</keyword>
<dbReference type="SUPFAM" id="SSF53756">
    <property type="entry name" value="UDP-Glycosyltransferase/glycogen phosphorylase"/>
    <property type="match status" value="1"/>
</dbReference>
<feature type="domain" description="Glycosyl transferase family 1" evidence="1">
    <location>
        <begin position="223"/>
        <end position="375"/>
    </location>
</feature>
<protein>
    <submittedName>
        <fullName evidence="2">Glycosyltransferase</fullName>
        <ecNumber evidence="2">2.4.-.-</ecNumber>
    </submittedName>
</protein>
<keyword evidence="3" id="KW-1185">Reference proteome</keyword>
<evidence type="ECO:0000313" key="2">
    <source>
        <dbReference type="EMBL" id="QVW25536.1"/>
    </source>
</evidence>
<evidence type="ECO:0000259" key="1">
    <source>
        <dbReference type="Pfam" id="PF00534"/>
    </source>
</evidence>
<dbReference type="Proteomes" id="UP000681155">
    <property type="component" value="Chromosome"/>
</dbReference>
<name>A0ABX8F256_9PSED</name>
<organism evidence="2 3">
    <name type="scientific">Pseudomonas hormoni</name>
    <dbReference type="NCBI Taxonomy" id="3093767"/>
    <lineage>
        <taxon>Bacteria</taxon>
        <taxon>Pseudomonadati</taxon>
        <taxon>Pseudomonadota</taxon>
        <taxon>Gammaproteobacteria</taxon>
        <taxon>Pseudomonadales</taxon>
        <taxon>Pseudomonadaceae</taxon>
        <taxon>Pseudomonas</taxon>
    </lineage>
</organism>
<dbReference type="EMBL" id="CP075566">
    <property type="protein sequence ID" value="QVW25536.1"/>
    <property type="molecule type" value="Genomic_DNA"/>
</dbReference>
<proteinExistence type="predicted"/>
<dbReference type="Pfam" id="PF00534">
    <property type="entry name" value="Glycos_transf_1"/>
    <property type="match status" value="1"/>
</dbReference>
<keyword evidence="2" id="KW-0808">Transferase</keyword>
<dbReference type="EC" id="2.4.-.-" evidence="2"/>
<dbReference type="RefSeq" id="WP_214382502.1">
    <property type="nucleotide sequence ID" value="NZ_CP075566.1"/>
</dbReference>
<sequence length="400" mass="44749">MRIAYFINQYPKVSHSFIRREILAVERQGFEVQRIALRGWDAELVDAEDVSERDKTRYVLQDGIKGLLGPALQVLRAQPRRFFSALWLALRMGLRADRAWPYHVVYLLEACRLLTWLQAFGARHVHAHFGTNSTEVVMLANALGGPAYSFTVHGPEEFDKPQFIHLGEKVRRAAFVAAISSYGRSQLFRWVDHSHWAKVKVVHCGLERTFHDVTPVAVPSVPRLVCVGRLCEQKGQLLLLEAARILAAQAVEFEIVLAGDGEMRGQIEALIAQHGLQSKVRITGWISSDQVRTEILAARALVLPSFAEGLPVVIMEAMALRRPVLTTYVAGIPELVRQGENGWLFPAGEVEELAAAMVDCLAQPAEVLQRMGEAAWQRVVERHDIDTEAARLADLFKAQA</sequence>
<dbReference type="PANTHER" id="PTHR45947:SF15">
    <property type="entry name" value="TEICHURONIC ACID BIOSYNTHESIS GLYCOSYLTRANSFERASE TUAC-RELATED"/>
    <property type="match status" value="1"/>
</dbReference>
<dbReference type="GO" id="GO:0016757">
    <property type="term" value="F:glycosyltransferase activity"/>
    <property type="evidence" value="ECO:0007669"/>
    <property type="project" value="UniProtKB-KW"/>
</dbReference>
<dbReference type="InterPro" id="IPR050194">
    <property type="entry name" value="Glycosyltransferase_grp1"/>
</dbReference>
<reference evidence="2 3" key="1">
    <citation type="submission" date="2021-05" db="EMBL/GenBank/DDBJ databases">
        <title>Complete genome of the cytokinin-producing biocontrol strain Pseudomonas fluorescens G20-18.</title>
        <authorList>
            <person name="Nielsen T.K."/>
            <person name="Mekureyaw M.F."/>
            <person name="Hansen L.H."/>
            <person name="Nicolaisen M.H."/>
            <person name="Roitsch T.G."/>
            <person name="Hennessy R.C."/>
        </authorList>
    </citation>
    <scope>NUCLEOTIDE SEQUENCE [LARGE SCALE GENOMIC DNA]</scope>
    <source>
        <strain evidence="2 3">G20-18</strain>
    </source>
</reference>
<evidence type="ECO:0000313" key="3">
    <source>
        <dbReference type="Proteomes" id="UP000681155"/>
    </source>
</evidence>
<dbReference type="InterPro" id="IPR001296">
    <property type="entry name" value="Glyco_trans_1"/>
</dbReference>
<accession>A0ABX8F256</accession>